<evidence type="ECO:0000259" key="5">
    <source>
        <dbReference type="Pfam" id="PF04542"/>
    </source>
</evidence>
<evidence type="ECO:0000256" key="3">
    <source>
        <dbReference type="ARBA" id="ARBA00023082"/>
    </source>
</evidence>
<dbReference type="InterPro" id="IPR036388">
    <property type="entry name" value="WH-like_DNA-bd_sf"/>
</dbReference>
<gene>
    <name evidence="7" type="ORF">N789_04015</name>
</gene>
<evidence type="ECO:0000256" key="2">
    <source>
        <dbReference type="ARBA" id="ARBA00023015"/>
    </source>
</evidence>
<dbReference type="GO" id="GO:0006352">
    <property type="term" value="P:DNA-templated transcription initiation"/>
    <property type="evidence" value="ECO:0007669"/>
    <property type="project" value="InterPro"/>
</dbReference>
<dbReference type="Proteomes" id="UP000029385">
    <property type="component" value="Unassembled WGS sequence"/>
</dbReference>
<feature type="domain" description="RNA polymerase sigma-70 region 2" evidence="5">
    <location>
        <begin position="46"/>
        <end position="111"/>
    </location>
</feature>
<dbReference type="InterPro" id="IPR007627">
    <property type="entry name" value="RNA_pol_sigma70_r2"/>
</dbReference>
<dbReference type="Pfam" id="PF08281">
    <property type="entry name" value="Sigma70_r4_2"/>
    <property type="match status" value="1"/>
</dbReference>
<dbReference type="eggNOG" id="COG1595">
    <property type="taxonomic scope" value="Bacteria"/>
</dbReference>
<keyword evidence="8" id="KW-1185">Reference proteome</keyword>
<sequence>MAADLFLRPALTTSAAELPTAFADETALQQLLQQIADRNTAALGALYDRTLARTYAVILRVLRQPEDAEEVVSDLYLQVWEKARDYQATRGTVMAWMLNMAWSRAVDRQRRGLRRARDISLHPEDGEEAYTDCESLNAEQATEAWTSAQAIQRAFAALSEAQRRVLTLAFHEDMTHQDIAILTQLPLGTVKSHARRGLAALREVLAAWKPE</sequence>
<dbReference type="STRING" id="1121015.GCA_000420545_00076"/>
<evidence type="ECO:0000313" key="8">
    <source>
        <dbReference type="Proteomes" id="UP000029385"/>
    </source>
</evidence>
<dbReference type="GO" id="GO:0003677">
    <property type="term" value="F:DNA binding"/>
    <property type="evidence" value="ECO:0007669"/>
    <property type="project" value="InterPro"/>
</dbReference>
<dbReference type="InterPro" id="IPR039425">
    <property type="entry name" value="RNA_pol_sigma-70-like"/>
</dbReference>
<dbReference type="Gene3D" id="1.10.1740.10">
    <property type="match status" value="1"/>
</dbReference>
<comment type="caution">
    <text evidence="7">The sequence shown here is derived from an EMBL/GenBank/DDBJ whole genome shotgun (WGS) entry which is preliminary data.</text>
</comment>
<feature type="domain" description="RNA polymerase sigma factor 70 region 4 type 2" evidence="6">
    <location>
        <begin position="149"/>
        <end position="201"/>
    </location>
</feature>
<dbReference type="SUPFAM" id="SSF88946">
    <property type="entry name" value="Sigma2 domain of RNA polymerase sigma factors"/>
    <property type="match status" value="1"/>
</dbReference>
<dbReference type="PANTHER" id="PTHR43133">
    <property type="entry name" value="RNA POLYMERASE ECF-TYPE SIGMA FACTO"/>
    <property type="match status" value="1"/>
</dbReference>
<dbReference type="InterPro" id="IPR013249">
    <property type="entry name" value="RNA_pol_sigma70_r4_t2"/>
</dbReference>
<accession>A0A091ALJ7</accession>
<keyword evidence="3" id="KW-0731">Sigma factor</keyword>
<reference evidence="7 8" key="1">
    <citation type="submission" date="2013-09" db="EMBL/GenBank/DDBJ databases">
        <title>Genome sequencing of Arenimonas oryziterrae.</title>
        <authorList>
            <person name="Chen F."/>
            <person name="Wang G."/>
        </authorList>
    </citation>
    <scope>NUCLEOTIDE SEQUENCE [LARGE SCALE GENOMIC DNA]</scope>
    <source>
        <strain evidence="7 8">YC6267</strain>
    </source>
</reference>
<evidence type="ECO:0000256" key="4">
    <source>
        <dbReference type="ARBA" id="ARBA00023163"/>
    </source>
</evidence>
<protein>
    <recommendedName>
        <fullName evidence="9">RNA polymerase sigma factor</fullName>
    </recommendedName>
</protein>
<dbReference type="Pfam" id="PF04542">
    <property type="entry name" value="Sigma70_r2"/>
    <property type="match status" value="1"/>
</dbReference>
<evidence type="ECO:0008006" key="9">
    <source>
        <dbReference type="Google" id="ProtNLM"/>
    </source>
</evidence>
<dbReference type="SUPFAM" id="SSF88659">
    <property type="entry name" value="Sigma3 and sigma4 domains of RNA polymerase sigma factors"/>
    <property type="match status" value="1"/>
</dbReference>
<organism evidence="7 8">
    <name type="scientific">Arenimonas oryziterrae DSM 21050 = YC6267</name>
    <dbReference type="NCBI Taxonomy" id="1121015"/>
    <lineage>
        <taxon>Bacteria</taxon>
        <taxon>Pseudomonadati</taxon>
        <taxon>Pseudomonadota</taxon>
        <taxon>Gammaproteobacteria</taxon>
        <taxon>Lysobacterales</taxon>
        <taxon>Lysobacteraceae</taxon>
        <taxon>Arenimonas</taxon>
    </lineage>
</organism>
<evidence type="ECO:0000256" key="1">
    <source>
        <dbReference type="ARBA" id="ARBA00010641"/>
    </source>
</evidence>
<evidence type="ECO:0000259" key="6">
    <source>
        <dbReference type="Pfam" id="PF08281"/>
    </source>
</evidence>
<dbReference type="EMBL" id="AVCI01000045">
    <property type="protein sequence ID" value="KFN41058.1"/>
    <property type="molecule type" value="Genomic_DNA"/>
</dbReference>
<dbReference type="GO" id="GO:0016987">
    <property type="term" value="F:sigma factor activity"/>
    <property type="evidence" value="ECO:0007669"/>
    <property type="project" value="UniProtKB-KW"/>
</dbReference>
<name>A0A091ALJ7_9GAMM</name>
<dbReference type="Gene3D" id="1.10.10.10">
    <property type="entry name" value="Winged helix-like DNA-binding domain superfamily/Winged helix DNA-binding domain"/>
    <property type="match status" value="1"/>
</dbReference>
<keyword evidence="4" id="KW-0804">Transcription</keyword>
<evidence type="ECO:0000313" key="7">
    <source>
        <dbReference type="EMBL" id="KFN41058.1"/>
    </source>
</evidence>
<keyword evidence="2" id="KW-0805">Transcription regulation</keyword>
<dbReference type="InterPro" id="IPR013325">
    <property type="entry name" value="RNA_pol_sigma_r2"/>
</dbReference>
<dbReference type="CDD" id="cd06171">
    <property type="entry name" value="Sigma70_r4"/>
    <property type="match status" value="1"/>
</dbReference>
<dbReference type="AlphaFoldDB" id="A0A091ALJ7"/>
<dbReference type="InterPro" id="IPR013324">
    <property type="entry name" value="RNA_pol_sigma_r3/r4-like"/>
</dbReference>
<dbReference type="InterPro" id="IPR014284">
    <property type="entry name" value="RNA_pol_sigma-70_dom"/>
</dbReference>
<proteinExistence type="inferred from homology"/>
<comment type="similarity">
    <text evidence="1">Belongs to the sigma-70 factor family. ECF subfamily.</text>
</comment>
<dbReference type="PANTHER" id="PTHR43133:SF62">
    <property type="entry name" value="RNA POLYMERASE SIGMA FACTOR SIGZ"/>
    <property type="match status" value="1"/>
</dbReference>
<dbReference type="PATRIC" id="fig|1121015.4.peg.2483"/>
<dbReference type="NCBIfam" id="TIGR02937">
    <property type="entry name" value="sigma70-ECF"/>
    <property type="match status" value="1"/>
</dbReference>